<organism evidence="1 2">
    <name type="scientific">Fusobacterium simiae</name>
    <dbReference type="NCBI Taxonomy" id="855"/>
    <lineage>
        <taxon>Bacteria</taxon>
        <taxon>Fusobacteriati</taxon>
        <taxon>Fusobacteriota</taxon>
        <taxon>Fusobacteriia</taxon>
        <taxon>Fusobacteriales</taxon>
        <taxon>Fusobacteriaceae</taxon>
        <taxon>Fusobacterium</taxon>
    </lineage>
</organism>
<dbReference type="Proteomes" id="UP001062738">
    <property type="component" value="Unassembled WGS sequence"/>
</dbReference>
<comment type="caution">
    <text evidence="1">The sequence shown here is derived from an EMBL/GenBank/DDBJ whole genome shotgun (WGS) entry which is preliminary data.</text>
</comment>
<sequence>MEFKKYILKKFDYDVNVSNKKFYTPDETITQKLGINVKFLENKKNVKLTFRINILDKEKVNIFKLKIEYILILDQEPPEISAKLAEEIVTAFYPILNEVINSFYNINGLKNIELPEF</sequence>
<evidence type="ECO:0000313" key="2">
    <source>
        <dbReference type="Proteomes" id="UP001062738"/>
    </source>
</evidence>
<evidence type="ECO:0000313" key="1">
    <source>
        <dbReference type="EMBL" id="MCY7007594.1"/>
    </source>
</evidence>
<dbReference type="RefSeq" id="WP_265151752.1">
    <property type="nucleotide sequence ID" value="NZ_JAOXXL010000005.1"/>
</dbReference>
<protein>
    <submittedName>
        <fullName evidence="1">Uncharacterized protein</fullName>
    </submittedName>
</protein>
<keyword evidence="2" id="KW-1185">Reference proteome</keyword>
<dbReference type="EMBL" id="JAOXXL010000005">
    <property type="protein sequence ID" value="MCY7007594.1"/>
    <property type="molecule type" value="Genomic_DNA"/>
</dbReference>
<name>A0ABT4DJZ7_FUSSI</name>
<proteinExistence type="predicted"/>
<gene>
    <name evidence="1" type="ORF">OCK72_02875</name>
</gene>
<reference evidence="1" key="1">
    <citation type="submission" date="2022-09" db="EMBL/GenBank/DDBJ databases">
        <authorList>
            <person name="Zoaiter M."/>
        </authorList>
    </citation>
    <scope>NUCLEOTIDE SEQUENCE</scope>
    <source>
        <strain evidence="1">DSM 19848</strain>
    </source>
</reference>
<accession>A0ABT4DJZ7</accession>